<feature type="region of interest" description="Disordered" evidence="1">
    <location>
        <begin position="22"/>
        <end position="41"/>
    </location>
</feature>
<protein>
    <recommendedName>
        <fullName evidence="3">HMA domain-containing protein</fullName>
    </recommendedName>
</protein>
<dbReference type="RefSeq" id="WP_189582993.1">
    <property type="nucleotide sequence ID" value="NZ_BMYV01000001.1"/>
</dbReference>
<evidence type="ECO:0000256" key="2">
    <source>
        <dbReference type="SAM" id="SignalP"/>
    </source>
</evidence>
<gene>
    <name evidence="4" type="ORF">GCM10011309_13050</name>
</gene>
<keyword evidence="2" id="KW-0732">Signal</keyword>
<evidence type="ECO:0000259" key="3">
    <source>
        <dbReference type="PROSITE" id="PS50846"/>
    </source>
</evidence>
<feature type="chain" id="PRO_5037126437" description="HMA domain-containing protein" evidence="2">
    <location>
        <begin position="20"/>
        <end position="167"/>
    </location>
</feature>
<dbReference type="InterPro" id="IPR006121">
    <property type="entry name" value="HMA_dom"/>
</dbReference>
<evidence type="ECO:0000313" key="4">
    <source>
        <dbReference type="EMBL" id="GGX64322.1"/>
    </source>
</evidence>
<feature type="domain" description="HMA" evidence="3">
    <location>
        <begin position="89"/>
        <end position="156"/>
    </location>
</feature>
<dbReference type="SUPFAM" id="SSF55008">
    <property type="entry name" value="HMA, heavy metal-associated domain"/>
    <property type="match status" value="1"/>
</dbReference>
<organism evidence="4 5">
    <name type="scientific">Litorimonas cladophorae</name>
    <dbReference type="NCBI Taxonomy" id="1220491"/>
    <lineage>
        <taxon>Bacteria</taxon>
        <taxon>Pseudomonadati</taxon>
        <taxon>Pseudomonadota</taxon>
        <taxon>Alphaproteobacteria</taxon>
        <taxon>Maricaulales</taxon>
        <taxon>Robiginitomaculaceae</taxon>
    </lineage>
</organism>
<proteinExistence type="predicted"/>
<evidence type="ECO:0000313" key="5">
    <source>
        <dbReference type="Proteomes" id="UP000600865"/>
    </source>
</evidence>
<feature type="compositionally biased region" description="Basic and acidic residues" evidence="1">
    <location>
        <begin position="30"/>
        <end position="41"/>
    </location>
</feature>
<dbReference type="PROSITE" id="PS50846">
    <property type="entry name" value="HMA_2"/>
    <property type="match status" value="1"/>
</dbReference>
<accession>A0A918KIU3</accession>
<name>A0A918KIU3_9PROT</name>
<feature type="signal peptide" evidence="2">
    <location>
        <begin position="1"/>
        <end position="19"/>
    </location>
</feature>
<evidence type="ECO:0000256" key="1">
    <source>
        <dbReference type="SAM" id="MobiDB-lite"/>
    </source>
</evidence>
<keyword evidence="5" id="KW-1185">Reference proteome</keyword>
<dbReference type="InterPro" id="IPR036163">
    <property type="entry name" value="HMA_dom_sf"/>
</dbReference>
<sequence length="167" mass="18197">MFRPLFIPALLAISATSFAQVSPTETTTDQVDHSKMDHSKMDHGSAYMPDDHANHDHTDVTPTMDTRDENALISVDQPEIMRAIAAGGEPIVATVLGAVCDFCAKAMNKTFGKRKDVAAVYVDLDKKTLNLVLKPGAEMSDDDLRKYVKKSGYKVDAIARGPAVFAR</sequence>
<dbReference type="GO" id="GO:0046872">
    <property type="term" value="F:metal ion binding"/>
    <property type="evidence" value="ECO:0007669"/>
    <property type="project" value="InterPro"/>
</dbReference>
<reference evidence="4 5" key="1">
    <citation type="journal article" date="2014" name="Int. J. Syst. Evol. Microbiol.">
        <title>Complete genome sequence of Corynebacterium casei LMG S-19264T (=DSM 44701T), isolated from a smear-ripened cheese.</title>
        <authorList>
            <consortium name="US DOE Joint Genome Institute (JGI-PGF)"/>
            <person name="Walter F."/>
            <person name="Albersmeier A."/>
            <person name="Kalinowski J."/>
            <person name="Ruckert C."/>
        </authorList>
    </citation>
    <scope>NUCLEOTIDE SEQUENCE [LARGE SCALE GENOMIC DNA]</scope>
    <source>
        <strain evidence="4 5">KCTC 23968</strain>
    </source>
</reference>
<dbReference type="Proteomes" id="UP000600865">
    <property type="component" value="Unassembled WGS sequence"/>
</dbReference>
<dbReference type="AlphaFoldDB" id="A0A918KIU3"/>
<dbReference type="CDD" id="cd00371">
    <property type="entry name" value="HMA"/>
    <property type="match status" value="1"/>
</dbReference>
<comment type="caution">
    <text evidence="4">The sequence shown here is derived from an EMBL/GenBank/DDBJ whole genome shotgun (WGS) entry which is preliminary data.</text>
</comment>
<dbReference type="EMBL" id="BMYV01000001">
    <property type="protein sequence ID" value="GGX64322.1"/>
    <property type="molecule type" value="Genomic_DNA"/>
</dbReference>
<dbReference type="Gene3D" id="3.30.70.100">
    <property type="match status" value="1"/>
</dbReference>